<accession>A0ACB7YYX0</accession>
<reference evidence="1 2" key="1">
    <citation type="journal article" date="2021" name="Hortic Res">
        <title>High-quality reference genome and annotation aids understanding of berry development for evergreen blueberry (Vaccinium darrowii).</title>
        <authorList>
            <person name="Yu J."/>
            <person name="Hulse-Kemp A.M."/>
            <person name="Babiker E."/>
            <person name="Staton M."/>
        </authorList>
    </citation>
    <scope>NUCLEOTIDE SEQUENCE [LARGE SCALE GENOMIC DNA]</scope>
    <source>
        <strain evidence="2">cv. NJ 8807/NJ 8810</strain>
        <tissue evidence="1">Young leaf</tissue>
    </source>
</reference>
<evidence type="ECO:0000313" key="2">
    <source>
        <dbReference type="Proteomes" id="UP000828048"/>
    </source>
</evidence>
<dbReference type="EMBL" id="CM037153">
    <property type="protein sequence ID" value="KAH7858581.1"/>
    <property type="molecule type" value="Genomic_DNA"/>
</dbReference>
<dbReference type="Proteomes" id="UP000828048">
    <property type="component" value="Chromosome 3"/>
</dbReference>
<organism evidence="1 2">
    <name type="scientific">Vaccinium darrowii</name>
    <dbReference type="NCBI Taxonomy" id="229202"/>
    <lineage>
        <taxon>Eukaryota</taxon>
        <taxon>Viridiplantae</taxon>
        <taxon>Streptophyta</taxon>
        <taxon>Embryophyta</taxon>
        <taxon>Tracheophyta</taxon>
        <taxon>Spermatophyta</taxon>
        <taxon>Magnoliopsida</taxon>
        <taxon>eudicotyledons</taxon>
        <taxon>Gunneridae</taxon>
        <taxon>Pentapetalae</taxon>
        <taxon>asterids</taxon>
        <taxon>Ericales</taxon>
        <taxon>Ericaceae</taxon>
        <taxon>Vaccinioideae</taxon>
        <taxon>Vaccinieae</taxon>
        <taxon>Vaccinium</taxon>
    </lineage>
</organism>
<evidence type="ECO:0000313" key="1">
    <source>
        <dbReference type="EMBL" id="KAH7858581.1"/>
    </source>
</evidence>
<sequence>MDGPLRQGEERIPHYVNRAFLTFNVHHGGIFIHDRGSKCYVGGQVSYSDYEDKNKVSLLDLDEIGKKVWFTEAVEFYYKVPCTGVFKIIENDNDILDMVKCIKDRKLDIFLVIPNSSIDDLEDINAGNWEWDSGTVPKSGITIEDGNMHIVNEPMQSCSCRRWDLTGIPCEHGAMVIVENGGQPEDYVSLQSNHQNTRSKLDGLENQEEGKQMNSVM</sequence>
<name>A0ACB7YYX0_9ERIC</name>
<keyword evidence="2" id="KW-1185">Reference proteome</keyword>
<proteinExistence type="predicted"/>
<comment type="caution">
    <text evidence="1">The sequence shown here is derived from an EMBL/GenBank/DDBJ whole genome shotgun (WGS) entry which is preliminary data.</text>
</comment>
<gene>
    <name evidence="1" type="ORF">Vadar_025499</name>
</gene>
<protein>
    <submittedName>
        <fullName evidence="1">Uncharacterized protein</fullName>
    </submittedName>
</protein>